<name>Q13QQ0_PARXL</name>
<reference evidence="1 2" key="1">
    <citation type="journal article" date="2006" name="Proc. Natl. Acad. Sci. U.S.A.">
        <title>Burkholderia xenovorans LB400 harbors a multi-replicon, 9.73-Mbp genome shaped for versatility.</title>
        <authorList>
            <person name="Chain P.S."/>
            <person name="Denef V.J."/>
            <person name="Konstantinidis K.T."/>
            <person name="Vergez L.M."/>
            <person name="Agullo L."/>
            <person name="Reyes V.L."/>
            <person name="Hauser L."/>
            <person name="Cordova M."/>
            <person name="Gomez L."/>
            <person name="Gonzalez M."/>
            <person name="Land M."/>
            <person name="Lao V."/>
            <person name="Larimer F."/>
            <person name="LiPuma J.J."/>
            <person name="Mahenthiralingam E."/>
            <person name="Malfatti S.A."/>
            <person name="Marx C.J."/>
            <person name="Parnell J.J."/>
            <person name="Ramette A."/>
            <person name="Richardson P."/>
            <person name="Seeger M."/>
            <person name="Smith D."/>
            <person name="Spilker T."/>
            <person name="Sul W.J."/>
            <person name="Tsoi T.V."/>
            <person name="Ulrich L.E."/>
            <person name="Zhulin I.B."/>
            <person name="Tiedje J.M."/>
        </authorList>
    </citation>
    <scope>NUCLEOTIDE SEQUENCE [LARGE SCALE GENOMIC DNA]</scope>
    <source>
        <strain evidence="1 2">LB400</strain>
    </source>
</reference>
<organism evidence="1 2">
    <name type="scientific">Paraburkholderia xenovorans (strain LB400)</name>
    <dbReference type="NCBI Taxonomy" id="266265"/>
    <lineage>
        <taxon>Bacteria</taxon>
        <taxon>Pseudomonadati</taxon>
        <taxon>Pseudomonadota</taxon>
        <taxon>Betaproteobacteria</taxon>
        <taxon>Burkholderiales</taxon>
        <taxon>Burkholderiaceae</taxon>
        <taxon>Paraburkholderia</taxon>
    </lineage>
</organism>
<keyword evidence="2" id="KW-1185">Reference proteome</keyword>
<protein>
    <recommendedName>
        <fullName evidence="3">DUF1311 domain-containing protein</fullName>
    </recommendedName>
</protein>
<gene>
    <name evidence="1" type="ORF">Bxe_B2402</name>
</gene>
<evidence type="ECO:0000313" key="1">
    <source>
        <dbReference type="EMBL" id="ABE33589.1"/>
    </source>
</evidence>
<evidence type="ECO:0000313" key="2">
    <source>
        <dbReference type="Proteomes" id="UP000001817"/>
    </source>
</evidence>
<dbReference type="STRING" id="266265.Bxe_B2402"/>
<dbReference type="Proteomes" id="UP000001817">
    <property type="component" value="Chromosome 2"/>
</dbReference>
<accession>Q13QQ0</accession>
<dbReference type="KEGG" id="bxe:Bxe_B2402"/>
<sequence length="85" mass="9633">MRREICSRTGVMIRVIKAIISAIGFVFATAVFADVACEKHEKTCDDFLKCSQIDADKILSDSKKLYLKVREFAKGDKRAALDRNY</sequence>
<proteinExistence type="predicted"/>
<dbReference type="AlphaFoldDB" id="Q13QQ0"/>
<evidence type="ECO:0008006" key="3">
    <source>
        <dbReference type="Google" id="ProtNLM"/>
    </source>
</evidence>
<dbReference type="EMBL" id="CP000271">
    <property type="protein sequence ID" value="ABE33589.1"/>
    <property type="molecule type" value="Genomic_DNA"/>
</dbReference>